<dbReference type="PANTHER" id="PTHR14187:SF5">
    <property type="entry name" value="HEAT SHOCK 70 KDA PROTEIN 12A"/>
    <property type="match status" value="1"/>
</dbReference>
<dbReference type="GeneID" id="18876147"/>
<sequence length="592" mass="65854">MADATRKPYDGLAKRLVISIDVGTTYSAASFCILQPGKVPKFEEVLRWARQVTPDGKVPSVVYYDSNGNPKAFGAETDNDDMLLEAEMQQWTRAEWWKMHLRPSHLPLVKDLVLKPLTGTLTADDIFSHYLGYVKEQLQEYISTVYADGPMLWTSLYSSLSLVLTTPNGWEGRQQGRMRQAAINADLVDAGGSNRVRFVTEAEAAILYSIESGCIGSWLVPDANLVLCDCGGGTIDIIRYQIQKIGPLRLQESAASRCYLAGAVFVTQAFDAYIRVRLKDSQWDNPESIAQAVKHFDRNAKKIFADPSDVSWVQLDGFKSVAELGVLRGRLRIPGEDMASLFAASLKAIKEGLEIAIDNQGQVTDNVILVGGLASSPYIYSEISRWARSYGISVSRPDGPMTKAVANGALAWHIDDVVTARVSKNYYGIEIITPYDHADPAHVERAAEAYISYYKGTLEHKNLWSTILTKGHAVASTKEFVQTYHAYIDNNALNFQRSYAIYAYRGSVPPKFMTLPGQTDYMRGFDKICTVNADLRTPFMSSPKRRSPHGSTWYREVSFDICLIMGGTELSARIRWQVGTGYHYGPATVAYD</sequence>
<accession>R7S3J1</accession>
<organism evidence="1 2">
    <name type="scientific">Punctularia strigosozonata (strain HHB-11173)</name>
    <name type="common">White-rot fungus</name>
    <dbReference type="NCBI Taxonomy" id="741275"/>
    <lineage>
        <taxon>Eukaryota</taxon>
        <taxon>Fungi</taxon>
        <taxon>Dikarya</taxon>
        <taxon>Basidiomycota</taxon>
        <taxon>Agaricomycotina</taxon>
        <taxon>Agaricomycetes</taxon>
        <taxon>Corticiales</taxon>
        <taxon>Punctulariaceae</taxon>
        <taxon>Punctularia</taxon>
    </lineage>
</organism>
<dbReference type="OMA" id="FVKIAGC"/>
<name>R7S3J1_PUNST</name>
<dbReference type="CDD" id="cd10170">
    <property type="entry name" value="ASKHA_NBD_HSP70"/>
    <property type="match status" value="1"/>
</dbReference>
<reference evidence="2" key="1">
    <citation type="journal article" date="2012" name="Science">
        <title>The Paleozoic origin of enzymatic lignin decomposition reconstructed from 31 fungal genomes.</title>
        <authorList>
            <person name="Floudas D."/>
            <person name="Binder M."/>
            <person name="Riley R."/>
            <person name="Barry K."/>
            <person name="Blanchette R.A."/>
            <person name="Henrissat B."/>
            <person name="Martinez A.T."/>
            <person name="Otillar R."/>
            <person name="Spatafora J.W."/>
            <person name="Yadav J.S."/>
            <person name="Aerts A."/>
            <person name="Benoit I."/>
            <person name="Boyd A."/>
            <person name="Carlson A."/>
            <person name="Copeland A."/>
            <person name="Coutinho P.M."/>
            <person name="de Vries R.P."/>
            <person name="Ferreira P."/>
            <person name="Findley K."/>
            <person name="Foster B."/>
            <person name="Gaskell J."/>
            <person name="Glotzer D."/>
            <person name="Gorecki P."/>
            <person name="Heitman J."/>
            <person name="Hesse C."/>
            <person name="Hori C."/>
            <person name="Igarashi K."/>
            <person name="Jurgens J.A."/>
            <person name="Kallen N."/>
            <person name="Kersten P."/>
            <person name="Kohler A."/>
            <person name="Kuees U."/>
            <person name="Kumar T.K.A."/>
            <person name="Kuo A."/>
            <person name="LaButti K."/>
            <person name="Larrondo L.F."/>
            <person name="Lindquist E."/>
            <person name="Ling A."/>
            <person name="Lombard V."/>
            <person name="Lucas S."/>
            <person name="Lundell T."/>
            <person name="Martin R."/>
            <person name="McLaughlin D.J."/>
            <person name="Morgenstern I."/>
            <person name="Morin E."/>
            <person name="Murat C."/>
            <person name="Nagy L.G."/>
            <person name="Nolan M."/>
            <person name="Ohm R.A."/>
            <person name="Patyshakuliyeva A."/>
            <person name="Rokas A."/>
            <person name="Ruiz-Duenas F.J."/>
            <person name="Sabat G."/>
            <person name="Salamov A."/>
            <person name="Samejima M."/>
            <person name="Schmutz J."/>
            <person name="Slot J.C."/>
            <person name="St John F."/>
            <person name="Stenlid J."/>
            <person name="Sun H."/>
            <person name="Sun S."/>
            <person name="Syed K."/>
            <person name="Tsang A."/>
            <person name="Wiebenga A."/>
            <person name="Young D."/>
            <person name="Pisabarro A."/>
            <person name="Eastwood D.C."/>
            <person name="Martin F."/>
            <person name="Cullen D."/>
            <person name="Grigoriev I.V."/>
            <person name="Hibbett D.S."/>
        </authorList>
    </citation>
    <scope>NUCLEOTIDE SEQUENCE [LARGE SCALE GENOMIC DNA]</scope>
    <source>
        <strain evidence="2">HHB-11173 SS5</strain>
    </source>
</reference>
<dbReference type="Proteomes" id="UP000054196">
    <property type="component" value="Unassembled WGS sequence"/>
</dbReference>
<dbReference type="RefSeq" id="XP_007388229.1">
    <property type="nucleotide sequence ID" value="XM_007388167.1"/>
</dbReference>
<dbReference type="HOGENOM" id="CLU_009958_4_2_1"/>
<evidence type="ECO:0000313" key="1">
    <source>
        <dbReference type="EMBL" id="EIN04434.1"/>
    </source>
</evidence>
<evidence type="ECO:0008006" key="3">
    <source>
        <dbReference type="Google" id="ProtNLM"/>
    </source>
</evidence>
<gene>
    <name evidence="1" type="ORF">PUNSTDRAFT_108180</name>
</gene>
<evidence type="ECO:0000313" key="2">
    <source>
        <dbReference type="Proteomes" id="UP000054196"/>
    </source>
</evidence>
<dbReference type="SUPFAM" id="SSF53067">
    <property type="entry name" value="Actin-like ATPase domain"/>
    <property type="match status" value="2"/>
</dbReference>
<keyword evidence="2" id="KW-1185">Reference proteome</keyword>
<dbReference type="Gene3D" id="3.30.420.40">
    <property type="match status" value="2"/>
</dbReference>
<dbReference type="PRINTS" id="PR00301">
    <property type="entry name" value="HEATSHOCK70"/>
</dbReference>
<dbReference type="PANTHER" id="PTHR14187">
    <property type="entry name" value="ALPHA KINASE/ELONGATION FACTOR 2 KINASE"/>
    <property type="match status" value="1"/>
</dbReference>
<protein>
    <recommendedName>
        <fullName evidence="3">Actin-like ATPase domain-containing protein</fullName>
    </recommendedName>
</protein>
<dbReference type="InterPro" id="IPR043129">
    <property type="entry name" value="ATPase_NBD"/>
</dbReference>
<dbReference type="AlphaFoldDB" id="R7S3J1"/>
<dbReference type="EMBL" id="JH687554">
    <property type="protein sequence ID" value="EIN04434.1"/>
    <property type="molecule type" value="Genomic_DNA"/>
</dbReference>
<dbReference type="eggNOG" id="KOG0101">
    <property type="taxonomic scope" value="Eukaryota"/>
</dbReference>
<proteinExistence type="predicted"/>
<dbReference type="OrthoDB" id="2963168at2759"/>
<dbReference type="Gene3D" id="3.90.640.10">
    <property type="entry name" value="Actin, Chain A, domain 4"/>
    <property type="match status" value="1"/>
</dbReference>
<dbReference type="KEGG" id="psq:PUNSTDRAFT_108180"/>